<evidence type="ECO:0000256" key="2">
    <source>
        <dbReference type="ARBA" id="ARBA00008501"/>
    </source>
</evidence>
<evidence type="ECO:0000256" key="6">
    <source>
        <dbReference type="ARBA" id="ARBA00022729"/>
    </source>
</evidence>
<dbReference type="GO" id="GO:0005576">
    <property type="term" value="C:extracellular region"/>
    <property type="evidence" value="ECO:0007669"/>
    <property type="project" value="UniProtKB-SubCell"/>
</dbReference>
<dbReference type="EMBL" id="JAUZQC010000006">
    <property type="protein sequence ID" value="KAK5870173.1"/>
    <property type="molecule type" value="Genomic_DNA"/>
</dbReference>
<evidence type="ECO:0000256" key="7">
    <source>
        <dbReference type="ARBA" id="ARBA00022859"/>
    </source>
</evidence>
<dbReference type="Proteomes" id="UP001346869">
    <property type="component" value="Unassembled WGS sequence"/>
</dbReference>
<sequence length="133" mass="15120">MLPVHQIRPGIFNKPQETEPPFTITYKPGQYGEPITVFLKSKQSNKFIGFMLEARKRGMENDGPPVGKFIVLEPTQTRLQSCNRLPNNAVSQRTNSQKSLFAVNWTAQGEDLNYTLRYLHILTDLEKSKSGLP</sequence>
<evidence type="ECO:0000256" key="5">
    <source>
        <dbReference type="ARBA" id="ARBA00022588"/>
    </source>
</evidence>
<dbReference type="InterPro" id="IPR051237">
    <property type="entry name" value="Ferric-chelate_Red/DefProt"/>
</dbReference>
<keyword evidence="7" id="KW-0391">Immunity</keyword>
<keyword evidence="5" id="KW-0399">Innate immunity</keyword>
<gene>
    <name evidence="10" type="ORF">PBY51_024829</name>
</gene>
<dbReference type="AlphaFoldDB" id="A0AAN8AWD8"/>
<dbReference type="InterPro" id="IPR002861">
    <property type="entry name" value="Reeler_dom"/>
</dbReference>
<evidence type="ECO:0000313" key="10">
    <source>
        <dbReference type="EMBL" id="KAK5870173.1"/>
    </source>
</evidence>
<dbReference type="PANTHER" id="PTHR45828:SF9">
    <property type="entry name" value="CELL WALL INTEGRITY AND STRESS RESPONSE COMPONENT 4-LIKE-RELATED"/>
    <property type="match status" value="1"/>
</dbReference>
<dbReference type="CDD" id="cd08544">
    <property type="entry name" value="Reeler"/>
    <property type="match status" value="1"/>
</dbReference>
<keyword evidence="4" id="KW-0929">Antimicrobial</keyword>
<evidence type="ECO:0000256" key="8">
    <source>
        <dbReference type="ARBA" id="ARBA00023022"/>
    </source>
</evidence>
<evidence type="ECO:0000256" key="3">
    <source>
        <dbReference type="ARBA" id="ARBA00022525"/>
    </source>
</evidence>
<name>A0AAN8AWD8_ELEMC</name>
<dbReference type="PANTHER" id="PTHR45828">
    <property type="entry name" value="CYTOCHROME B561/FERRIC REDUCTASE TRANSMEMBRANE"/>
    <property type="match status" value="1"/>
</dbReference>
<evidence type="ECO:0000259" key="9">
    <source>
        <dbReference type="Pfam" id="PF02014"/>
    </source>
</evidence>
<evidence type="ECO:0000256" key="4">
    <source>
        <dbReference type="ARBA" id="ARBA00022529"/>
    </source>
</evidence>
<keyword evidence="3" id="KW-0964">Secreted</keyword>
<dbReference type="GO" id="GO:0042742">
    <property type="term" value="P:defense response to bacterium"/>
    <property type="evidence" value="ECO:0007669"/>
    <property type="project" value="UniProtKB-KW"/>
</dbReference>
<keyword evidence="8" id="KW-0044">Antibiotic</keyword>
<dbReference type="Pfam" id="PF02014">
    <property type="entry name" value="Reeler"/>
    <property type="match status" value="1"/>
</dbReference>
<protein>
    <recommendedName>
        <fullName evidence="9">Reelin domain-containing protein</fullName>
    </recommendedName>
</protein>
<evidence type="ECO:0000256" key="1">
    <source>
        <dbReference type="ARBA" id="ARBA00004613"/>
    </source>
</evidence>
<comment type="similarity">
    <text evidence="2">Belongs to the insect defense protein family.</text>
</comment>
<comment type="subcellular location">
    <subcellularLocation>
        <location evidence="1">Secreted</location>
    </subcellularLocation>
</comment>
<comment type="caution">
    <text evidence="10">The sequence shown here is derived from an EMBL/GenBank/DDBJ whole genome shotgun (WGS) entry which is preliminary data.</text>
</comment>
<keyword evidence="6" id="KW-0732">Signal</keyword>
<dbReference type="GO" id="GO:0045087">
    <property type="term" value="P:innate immune response"/>
    <property type="evidence" value="ECO:0007669"/>
    <property type="project" value="UniProtKB-KW"/>
</dbReference>
<proteinExistence type="inferred from homology"/>
<dbReference type="InterPro" id="IPR042307">
    <property type="entry name" value="Reeler_sf"/>
</dbReference>
<organism evidence="10 11">
    <name type="scientific">Eleginops maclovinus</name>
    <name type="common">Patagonian blennie</name>
    <name type="synonym">Eleginus maclovinus</name>
    <dbReference type="NCBI Taxonomy" id="56733"/>
    <lineage>
        <taxon>Eukaryota</taxon>
        <taxon>Metazoa</taxon>
        <taxon>Chordata</taxon>
        <taxon>Craniata</taxon>
        <taxon>Vertebrata</taxon>
        <taxon>Euteleostomi</taxon>
        <taxon>Actinopterygii</taxon>
        <taxon>Neopterygii</taxon>
        <taxon>Teleostei</taxon>
        <taxon>Neoteleostei</taxon>
        <taxon>Acanthomorphata</taxon>
        <taxon>Eupercaria</taxon>
        <taxon>Perciformes</taxon>
        <taxon>Notothenioidei</taxon>
        <taxon>Eleginopidae</taxon>
        <taxon>Eleginops</taxon>
    </lineage>
</organism>
<dbReference type="GO" id="GO:0016020">
    <property type="term" value="C:membrane"/>
    <property type="evidence" value="ECO:0007669"/>
    <property type="project" value="TreeGrafter"/>
</dbReference>
<reference evidence="10 11" key="1">
    <citation type="journal article" date="2023" name="Genes (Basel)">
        <title>Chromosome-Level Genome Assembly and Circadian Gene Repertoire of the Patagonia Blennie Eleginops maclovinus-The Closest Ancestral Proxy of Antarctic Cryonotothenioids.</title>
        <authorList>
            <person name="Cheng C.C."/>
            <person name="Rivera-Colon A.G."/>
            <person name="Minhas B.F."/>
            <person name="Wilson L."/>
            <person name="Rayamajhi N."/>
            <person name="Vargas-Chacoff L."/>
            <person name="Catchen J.M."/>
        </authorList>
    </citation>
    <scope>NUCLEOTIDE SEQUENCE [LARGE SCALE GENOMIC DNA]</scope>
    <source>
        <strain evidence="10">JMC-PN-2008</strain>
    </source>
</reference>
<accession>A0AAN8AWD8</accession>
<dbReference type="Gene3D" id="2.60.40.4060">
    <property type="entry name" value="Reeler domain"/>
    <property type="match status" value="1"/>
</dbReference>
<feature type="domain" description="Reelin" evidence="9">
    <location>
        <begin position="1"/>
        <end position="109"/>
    </location>
</feature>
<reference evidence="10 11" key="2">
    <citation type="journal article" date="2023" name="Mol. Biol. Evol.">
        <title>Genomics of Secondarily Temperate Adaptation in the Only Non-Antarctic Icefish.</title>
        <authorList>
            <person name="Rivera-Colon A.G."/>
            <person name="Rayamajhi N."/>
            <person name="Minhas B.F."/>
            <person name="Madrigal G."/>
            <person name="Bilyk K.T."/>
            <person name="Yoon V."/>
            <person name="Hune M."/>
            <person name="Gregory S."/>
            <person name="Cheng C.H.C."/>
            <person name="Catchen J.M."/>
        </authorList>
    </citation>
    <scope>NUCLEOTIDE SEQUENCE [LARGE SCALE GENOMIC DNA]</scope>
    <source>
        <strain evidence="10">JMC-PN-2008</strain>
    </source>
</reference>
<keyword evidence="11" id="KW-1185">Reference proteome</keyword>
<evidence type="ECO:0000313" key="11">
    <source>
        <dbReference type="Proteomes" id="UP001346869"/>
    </source>
</evidence>